<sequence length="83" mass="9131">MCAYEKDFYKFGFFVLWHSPLFAQGGPLIAGGPAGRGYGRAGCRPGTPHRGVGKGAYPALCWFISKKERQIMLVAGYDKEELT</sequence>
<gene>
    <name evidence="1" type="ORF">B8X00_11550</name>
</gene>
<proteinExistence type="predicted"/>
<dbReference type="Proteomes" id="UP000216151">
    <property type="component" value="Unassembled WGS sequence"/>
</dbReference>
<keyword evidence="2" id="KW-1185">Reference proteome</keyword>
<comment type="caution">
    <text evidence="1">The sequence shown here is derived from an EMBL/GenBank/DDBJ whole genome shotgun (WGS) entry which is preliminary data.</text>
</comment>
<accession>A0A269XV32</accession>
<dbReference type="AlphaFoldDB" id="A0A269XV32"/>
<reference evidence="1 2" key="1">
    <citation type="submission" date="2017-04" db="EMBL/GenBank/DDBJ databases">
        <title>Kefir bacterial isolates.</title>
        <authorList>
            <person name="Kim Y."/>
            <person name="Blasche S."/>
            <person name="Patil K.R."/>
        </authorList>
    </citation>
    <scope>NUCLEOTIDE SEQUENCE [LARGE SCALE GENOMIC DNA]</scope>
    <source>
        <strain evidence="1 2">KR</strain>
    </source>
</reference>
<dbReference type="EMBL" id="NCXK01000025">
    <property type="protein sequence ID" value="PAK77144.1"/>
    <property type="molecule type" value="Genomic_DNA"/>
</dbReference>
<organism evidence="1 2">
    <name type="scientific">Acetobacter fabarum</name>
    <dbReference type="NCBI Taxonomy" id="483199"/>
    <lineage>
        <taxon>Bacteria</taxon>
        <taxon>Pseudomonadati</taxon>
        <taxon>Pseudomonadota</taxon>
        <taxon>Alphaproteobacteria</taxon>
        <taxon>Acetobacterales</taxon>
        <taxon>Acetobacteraceae</taxon>
        <taxon>Acetobacter</taxon>
    </lineage>
</organism>
<evidence type="ECO:0000313" key="1">
    <source>
        <dbReference type="EMBL" id="PAK77144.1"/>
    </source>
</evidence>
<protein>
    <submittedName>
        <fullName evidence="1">Uncharacterized protein</fullName>
    </submittedName>
</protein>
<evidence type="ECO:0000313" key="2">
    <source>
        <dbReference type="Proteomes" id="UP000216151"/>
    </source>
</evidence>
<name>A0A269XV32_9PROT</name>